<protein>
    <submittedName>
        <fullName evidence="3">Alpha/beta fold hydrolase</fullName>
    </submittedName>
</protein>
<proteinExistence type="predicted"/>
<gene>
    <name evidence="3" type="ORF">ACIGW0_23830</name>
</gene>
<comment type="caution">
    <text evidence="3">The sequence shown here is derived from an EMBL/GenBank/DDBJ whole genome shotgun (WGS) entry which is preliminary data.</text>
</comment>
<dbReference type="GO" id="GO:0016787">
    <property type="term" value="F:hydrolase activity"/>
    <property type="evidence" value="ECO:0007669"/>
    <property type="project" value="UniProtKB-KW"/>
</dbReference>
<dbReference type="InterPro" id="IPR029058">
    <property type="entry name" value="AB_hydrolase_fold"/>
</dbReference>
<evidence type="ECO:0000313" key="3">
    <source>
        <dbReference type="EMBL" id="MFI9122383.1"/>
    </source>
</evidence>
<dbReference type="InterPro" id="IPR000639">
    <property type="entry name" value="Epox_hydrolase-like"/>
</dbReference>
<keyword evidence="3" id="KW-0378">Hydrolase</keyword>
<dbReference type="SUPFAM" id="SSF53474">
    <property type="entry name" value="alpha/beta-Hydrolases"/>
    <property type="match status" value="1"/>
</dbReference>
<evidence type="ECO:0000313" key="4">
    <source>
        <dbReference type="Proteomes" id="UP001614391"/>
    </source>
</evidence>
<dbReference type="InterPro" id="IPR050266">
    <property type="entry name" value="AB_hydrolase_sf"/>
</dbReference>
<dbReference type="EMBL" id="JBITYT010000011">
    <property type="protein sequence ID" value="MFI9122383.1"/>
    <property type="molecule type" value="Genomic_DNA"/>
</dbReference>
<reference evidence="3 4" key="1">
    <citation type="submission" date="2024-10" db="EMBL/GenBank/DDBJ databases">
        <title>The Natural Products Discovery Center: Release of the First 8490 Sequenced Strains for Exploring Actinobacteria Biosynthetic Diversity.</title>
        <authorList>
            <person name="Kalkreuter E."/>
            <person name="Kautsar S.A."/>
            <person name="Yang D."/>
            <person name="Bader C.D."/>
            <person name="Teijaro C.N."/>
            <person name="Fluegel L."/>
            <person name="Davis C.M."/>
            <person name="Simpson J.R."/>
            <person name="Lauterbach L."/>
            <person name="Steele A.D."/>
            <person name="Gui C."/>
            <person name="Meng S."/>
            <person name="Li G."/>
            <person name="Viehrig K."/>
            <person name="Ye F."/>
            <person name="Su P."/>
            <person name="Kiefer A.F."/>
            <person name="Nichols A."/>
            <person name="Cepeda A.J."/>
            <person name="Yan W."/>
            <person name="Fan B."/>
            <person name="Jiang Y."/>
            <person name="Adhikari A."/>
            <person name="Zheng C.-J."/>
            <person name="Schuster L."/>
            <person name="Cowan T.M."/>
            <person name="Smanski M.J."/>
            <person name="Chevrette M.G."/>
            <person name="De Carvalho L.P.S."/>
            <person name="Shen B."/>
        </authorList>
    </citation>
    <scope>NUCLEOTIDE SEQUENCE [LARGE SCALE GENOMIC DNA]</scope>
    <source>
        <strain evidence="3 4">NPDC053346</strain>
    </source>
</reference>
<dbReference type="Proteomes" id="UP001614391">
    <property type="component" value="Unassembled WGS sequence"/>
</dbReference>
<dbReference type="InterPro" id="IPR000073">
    <property type="entry name" value="AB_hydrolase_1"/>
</dbReference>
<sequence>MATDAGSVQELKSCRTTSPVPAGPDHGETEERALSFHGFRYTCRITPQSAPRTLPVLILGGSEQDRHSWLRQERRLAPVATVITVDLPGYGDSDFLPVSFGIDFLSGAVRHLLEELRIPRVNLVGACFGAAVGLRFAQHCPDMLERLALIGMCLNIPPDYATSMRRWAELIERGETSPIAQELTERFMSPPGASRVRRHAAVSRLVYAGIAGQSPERKRKSAEHNARLMRHEWYRPGSTPDVPALVVTGEFDTLTTPAMGREVARRLPGARFLTVKETDHLAPVERPDDFADLLVRFCTDLPLDGLPYAHPAERFGVPMVHP</sequence>
<evidence type="ECO:0000259" key="2">
    <source>
        <dbReference type="Pfam" id="PF00561"/>
    </source>
</evidence>
<name>A0ABW8CXR1_STRBI</name>
<dbReference type="RefSeq" id="WP_399618209.1">
    <property type="nucleotide sequence ID" value="NZ_JBITYT010000011.1"/>
</dbReference>
<feature type="region of interest" description="Disordered" evidence="1">
    <location>
        <begin position="1"/>
        <end position="29"/>
    </location>
</feature>
<dbReference type="PRINTS" id="PR00111">
    <property type="entry name" value="ABHYDROLASE"/>
</dbReference>
<keyword evidence="4" id="KW-1185">Reference proteome</keyword>
<dbReference type="Gene3D" id="3.40.50.1820">
    <property type="entry name" value="alpha/beta hydrolase"/>
    <property type="match status" value="1"/>
</dbReference>
<dbReference type="PANTHER" id="PTHR43798:SF33">
    <property type="entry name" value="HYDROLASE, PUTATIVE (AFU_ORTHOLOGUE AFUA_2G14860)-RELATED"/>
    <property type="match status" value="1"/>
</dbReference>
<dbReference type="PANTHER" id="PTHR43798">
    <property type="entry name" value="MONOACYLGLYCEROL LIPASE"/>
    <property type="match status" value="1"/>
</dbReference>
<accession>A0ABW8CXR1</accession>
<dbReference type="Pfam" id="PF00561">
    <property type="entry name" value="Abhydrolase_1"/>
    <property type="match status" value="1"/>
</dbReference>
<organism evidence="3 4">
    <name type="scientific">Streptomyces bikiniensis</name>
    <dbReference type="NCBI Taxonomy" id="1896"/>
    <lineage>
        <taxon>Bacteria</taxon>
        <taxon>Bacillati</taxon>
        <taxon>Actinomycetota</taxon>
        <taxon>Actinomycetes</taxon>
        <taxon>Kitasatosporales</taxon>
        <taxon>Streptomycetaceae</taxon>
        <taxon>Streptomyces</taxon>
    </lineage>
</organism>
<dbReference type="PRINTS" id="PR00412">
    <property type="entry name" value="EPOXHYDRLASE"/>
</dbReference>
<evidence type="ECO:0000256" key="1">
    <source>
        <dbReference type="SAM" id="MobiDB-lite"/>
    </source>
</evidence>
<feature type="domain" description="AB hydrolase-1" evidence="2">
    <location>
        <begin position="55"/>
        <end position="287"/>
    </location>
</feature>